<keyword evidence="5 6" id="KW-0472">Membrane</keyword>
<name>A0A5B0EF27_9MICC</name>
<feature type="transmembrane region" description="Helical" evidence="6">
    <location>
        <begin position="251"/>
        <end position="269"/>
    </location>
</feature>
<dbReference type="Pfam" id="PF02683">
    <property type="entry name" value="DsbD_TM"/>
    <property type="match status" value="1"/>
</dbReference>
<feature type="transmembrane region" description="Helical" evidence="6">
    <location>
        <begin position="117"/>
        <end position="145"/>
    </location>
</feature>
<comment type="subcellular location">
    <subcellularLocation>
        <location evidence="1">Membrane</location>
        <topology evidence="1">Multi-pass membrane protein</topology>
    </subcellularLocation>
</comment>
<dbReference type="InterPro" id="IPR003834">
    <property type="entry name" value="Cyt_c_assmbl_TM_dom"/>
</dbReference>
<dbReference type="Proteomes" id="UP000323856">
    <property type="component" value="Unassembled WGS sequence"/>
</dbReference>
<protein>
    <submittedName>
        <fullName evidence="8">Cytochrome c biogenesis protein CcdA</fullName>
    </submittedName>
</protein>
<dbReference type="PANTHER" id="PTHR31272">
    <property type="entry name" value="CYTOCHROME C-TYPE BIOGENESIS PROTEIN HI_1454-RELATED"/>
    <property type="match status" value="1"/>
</dbReference>
<feature type="transmembrane region" description="Helical" evidence="6">
    <location>
        <begin position="157"/>
        <end position="175"/>
    </location>
</feature>
<feature type="transmembrane region" description="Helical" evidence="6">
    <location>
        <begin position="196"/>
        <end position="217"/>
    </location>
</feature>
<evidence type="ECO:0000256" key="4">
    <source>
        <dbReference type="ARBA" id="ARBA00022989"/>
    </source>
</evidence>
<sequence length="302" mass="31532">MEAGLVFAFAGGVLGLFSPCNAMLLPAFFAHAATSGRRLRTLGLAFLIGMLATLVPLGLGIGWLGGVLVIDRRLLMVAAAWVIIGLGLIQIVGGGFDMSRLMPARTRHRRAGGSSPWGAVLLGTVAGVAGFCTGPVLGAILTLILANGSALGGGMLLASYALGMVLPVLGVAAAMRRAGNLRTKWLRGRTLSVGRLRFHTNTLLAGTVTIVVGILMLTTGGLLTMPDLLSASLMEKISEIASRIDAALPGWAWTVLLGALLLAWWIAAVRRQLRTKDASVPAESFEEAIPRRMVGAPTQARH</sequence>
<evidence type="ECO:0000256" key="6">
    <source>
        <dbReference type="SAM" id="Phobius"/>
    </source>
</evidence>
<feature type="transmembrane region" description="Helical" evidence="6">
    <location>
        <begin position="6"/>
        <end position="30"/>
    </location>
</feature>
<feature type="domain" description="Cytochrome C biogenesis protein transmembrane" evidence="7">
    <location>
        <begin position="6"/>
        <end position="186"/>
    </location>
</feature>
<evidence type="ECO:0000259" key="7">
    <source>
        <dbReference type="Pfam" id="PF02683"/>
    </source>
</evidence>
<dbReference type="GO" id="GO:0016020">
    <property type="term" value="C:membrane"/>
    <property type="evidence" value="ECO:0007669"/>
    <property type="project" value="UniProtKB-SubCell"/>
</dbReference>
<evidence type="ECO:0000256" key="2">
    <source>
        <dbReference type="ARBA" id="ARBA00006143"/>
    </source>
</evidence>
<dbReference type="InterPro" id="IPR051790">
    <property type="entry name" value="Cytochrome_c-biogenesis_DsbD"/>
</dbReference>
<accession>A0A5B0EF27</accession>
<dbReference type="AlphaFoldDB" id="A0A5B0EF27"/>
<feature type="transmembrane region" description="Helical" evidence="6">
    <location>
        <begin position="74"/>
        <end position="96"/>
    </location>
</feature>
<comment type="caution">
    <text evidence="8">The sequence shown here is derived from an EMBL/GenBank/DDBJ whole genome shotgun (WGS) entry which is preliminary data.</text>
</comment>
<evidence type="ECO:0000256" key="3">
    <source>
        <dbReference type="ARBA" id="ARBA00022692"/>
    </source>
</evidence>
<dbReference type="EMBL" id="VOBL01000006">
    <property type="protein sequence ID" value="KAA0977647.1"/>
    <property type="molecule type" value="Genomic_DNA"/>
</dbReference>
<keyword evidence="3 6" id="KW-0812">Transmembrane</keyword>
<gene>
    <name evidence="8" type="ORF">FQ154_08070</name>
</gene>
<organism evidence="8 9">
    <name type="scientific">Paeniglutamicibacter gangotriensis</name>
    <dbReference type="NCBI Taxonomy" id="254787"/>
    <lineage>
        <taxon>Bacteria</taxon>
        <taxon>Bacillati</taxon>
        <taxon>Actinomycetota</taxon>
        <taxon>Actinomycetes</taxon>
        <taxon>Micrococcales</taxon>
        <taxon>Micrococcaceae</taxon>
        <taxon>Paeniglutamicibacter</taxon>
    </lineage>
</organism>
<reference evidence="8 9" key="1">
    <citation type="submission" date="2019-07" db="EMBL/GenBank/DDBJ databases">
        <title>Analysis of the biochemical properties, biological activity and biotechnological potential of siderophores and biosurfactants produced by Antarctic psychrotolerant bacteria.</title>
        <authorList>
            <person name="Styczynski M."/>
            <person name="Krucon T."/>
            <person name="Decewicz P."/>
            <person name="Dziewit L."/>
        </authorList>
    </citation>
    <scope>NUCLEOTIDE SEQUENCE [LARGE SCALE GENOMIC DNA]</scope>
    <source>
        <strain evidence="8 9">ANT_H27</strain>
    </source>
</reference>
<feature type="transmembrane region" description="Helical" evidence="6">
    <location>
        <begin position="42"/>
        <end position="68"/>
    </location>
</feature>
<evidence type="ECO:0000313" key="9">
    <source>
        <dbReference type="Proteomes" id="UP000323856"/>
    </source>
</evidence>
<dbReference type="GO" id="GO:0017004">
    <property type="term" value="P:cytochrome complex assembly"/>
    <property type="evidence" value="ECO:0007669"/>
    <property type="project" value="InterPro"/>
</dbReference>
<evidence type="ECO:0000256" key="5">
    <source>
        <dbReference type="ARBA" id="ARBA00023136"/>
    </source>
</evidence>
<evidence type="ECO:0000313" key="8">
    <source>
        <dbReference type="EMBL" id="KAA0977647.1"/>
    </source>
</evidence>
<keyword evidence="4 6" id="KW-1133">Transmembrane helix</keyword>
<dbReference type="PANTHER" id="PTHR31272:SF4">
    <property type="entry name" value="CYTOCHROME C-TYPE BIOGENESIS PROTEIN HI_1454-RELATED"/>
    <property type="match status" value="1"/>
</dbReference>
<dbReference type="RefSeq" id="WP_149619301.1">
    <property type="nucleotide sequence ID" value="NZ_VOBL01000006.1"/>
</dbReference>
<dbReference type="OrthoDB" id="4332145at2"/>
<evidence type="ECO:0000256" key="1">
    <source>
        <dbReference type="ARBA" id="ARBA00004141"/>
    </source>
</evidence>
<comment type="similarity">
    <text evidence="2">Belongs to the DsbD family.</text>
</comment>
<proteinExistence type="inferred from homology"/>